<sequence>MLTLLALIACTFSACNDDLSANEIKIEKHDVDATHGNAEGDPDGGDGGYGGG</sequence>
<proteinExistence type="predicted"/>
<name>A0A3D9L4Z5_MARFU</name>
<dbReference type="AlphaFoldDB" id="A0A3D9L4Z5"/>
<accession>A0A3D9L4Z5</accession>
<dbReference type="EMBL" id="QREG01000004">
    <property type="protein sequence ID" value="REE01093.1"/>
    <property type="molecule type" value="Genomic_DNA"/>
</dbReference>
<gene>
    <name evidence="2" type="ORF">C7460_104113</name>
</gene>
<reference evidence="2 3" key="1">
    <citation type="submission" date="2018-07" db="EMBL/GenBank/DDBJ databases">
        <title>Genomic Encyclopedia of Type Strains, Phase IV (KMG-IV): sequencing the most valuable type-strain genomes for metagenomic binning, comparative biology and taxonomic classification.</title>
        <authorList>
            <person name="Goeker M."/>
        </authorList>
    </citation>
    <scope>NUCLEOTIDE SEQUENCE [LARGE SCALE GENOMIC DNA]</scope>
    <source>
        <strain evidence="2 3">DSM 4134</strain>
    </source>
</reference>
<evidence type="ECO:0000313" key="3">
    <source>
        <dbReference type="Proteomes" id="UP000256779"/>
    </source>
</evidence>
<protein>
    <submittedName>
        <fullName evidence="2">Uncharacterized protein</fullName>
    </submittedName>
</protein>
<evidence type="ECO:0000256" key="1">
    <source>
        <dbReference type="SAM" id="MobiDB-lite"/>
    </source>
</evidence>
<organism evidence="2 3">
    <name type="scientific">Marinoscillum furvescens DSM 4134</name>
    <dbReference type="NCBI Taxonomy" id="1122208"/>
    <lineage>
        <taxon>Bacteria</taxon>
        <taxon>Pseudomonadati</taxon>
        <taxon>Bacteroidota</taxon>
        <taxon>Cytophagia</taxon>
        <taxon>Cytophagales</taxon>
        <taxon>Reichenbachiellaceae</taxon>
        <taxon>Marinoscillum</taxon>
    </lineage>
</organism>
<dbReference type="Proteomes" id="UP000256779">
    <property type="component" value="Unassembled WGS sequence"/>
</dbReference>
<keyword evidence="3" id="KW-1185">Reference proteome</keyword>
<feature type="region of interest" description="Disordered" evidence="1">
    <location>
        <begin position="29"/>
        <end position="52"/>
    </location>
</feature>
<comment type="caution">
    <text evidence="2">The sequence shown here is derived from an EMBL/GenBank/DDBJ whole genome shotgun (WGS) entry which is preliminary data.</text>
</comment>
<evidence type="ECO:0000313" key="2">
    <source>
        <dbReference type="EMBL" id="REE01093.1"/>
    </source>
</evidence>